<evidence type="ECO:0000313" key="1">
    <source>
        <dbReference type="EMBL" id="KAH3721744.1"/>
    </source>
</evidence>
<name>A0A9D4HL94_DREPO</name>
<keyword evidence="2" id="KW-1185">Reference proteome</keyword>
<dbReference type="EMBL" id="JAIWYP010000013">
    <property type="protein sequence ID" value="KAH3721744.1"/>
    <property type="molecule type" value="Genomic_DNA"/>
</dbReference>
<proteinExistence type="predicted"/>
<comment type="caution">
    <text evidence="1">The sequence shown here is derived from an EMBL/GenBank/DDBJ whole genome shotgun (WGS) entry which is preliminary data.</text>
</comment>
<accession>A0A9D4HL94</accession>
<gene>
    <name evidence="1" type="ORF">DPMN_064692</name>
</gene>
<reference evidence="1" key="1">
    <citation type="journal article" date="2019" name="bioRxiv">
        <title>The Genome of the Zebra Mussel, Dreissena polymorpha: A Resource for Invasive Species Research.</title>
        <authorList>
            <person name="McCartney M.A."/>
            <person name="Auch B."/>
            <person name="Kono T."/>
            <person name="Mallez S."/>
            <person name="Zhang Y."/>
            <person name="Obille A."/>
            <person name="Becker A."/>
            <person name="Abrahante J.E."/>
            <person name="Garbe J."/>
            <person name="Badalamenti J.P."/>
            <person name="Herman A."/>
            <person name="Mangelson H."/>
            <person name="Liachko I."/>
            <person name="Sullivan S."/>
            <person name="Sone E.D."/>
            <person name="Koren S."/>
            <person name="Silverstein K.A.T."/>
            <person name="Beckman K.B."/>
            <person name="Gohl D.M."/>
        </authorList>
    </citation>
    <scope>NUCLEOTIDE SEQUENCE</scope>
    <source>
        <strain evidence="1">Duluth1</strain>
        <tissue evidence="1">Whole animal</tissue>
    </source>
</reference>
<organism evidence="1 2">
    <name type="scientific">Dreissena polymorpha</name>
    <name type="common">Zebra mussel</name>
    <name type="synonym">Mytilus polymorpha</name>
    <dbReference type="NCBI Taxonomy" id="45954"/>
    <lineage>
        <taxon>Eukaryota</taxon>
        <taxon>Metazoa</taxon>
        <taxon>Spiralia</taxon>
        <taxon>Lophotrochozoa</taxon>
        <taxon>Mollusca</taxon>
        <taxon>Bivalvia</taxon>
        <taxon>Autobranchia</taxon>
        <taxon>Heteroconchia</taxon>
        <taxon>Euheterodonta</taxon>
        <taxon>Imparidentia</taxon>
        <taxon>Neoheterodontei</taxon>
        <taxon>Myida</taxon>
        <taxon>Dreissenoidea</taxon>
        <taxon>Dreissenidae</taxon>
        <taxon>Dreissena</taxon>
    </lineage>
</organism>
<protein>
    <submittedName>
        <fullName evidence="1">Uncharacterized protein</fullName>
    </submittedName>
</protein>
<evidence type="ECO:0000313" key="2">
    <source>
        <dbReference type="Proteomes" id="UP000828390"/>
    </source>
</evidence>
<dbReference type="Proteomes" id="UP000828390">
    <property type="component" value="Unassembled WGS sequence"/>
</dbReference>
<sequence length="106" mass="12516">MEKENEGVITPPARPPLMDMFLYTSEQGCYTVYSRLETRELSGAIEVDFRCTWNTYGRQKNCEQRQLSPSHELTKLENWLKCNWSLKCWGREFHSLAAPKRKELMP</sequence>
<reference evidence="1" key="2">
    <citation type="submission" date="2020-11" db="EMBL/GenBank/DDBJ databases">
        <authorList>
            <person name="McCartney M.A."/>
            <person name="Auch B."/>
            <person name="Kono T."/>
            <person name="Mallez S."/>
            <person name="Becker A."/>
            <person name="Gohl D.M."/>
            <person name="Silverstein K.A.T."/>
            <person name="Koren S."/>
            <person name="Bechman K.B."/>
            <person name="Herman A."/>
            <person name="Abrahante J.E."/>
            <person name="Garbe J."/>
        </authorList>
    </citation>
    <scope>NUCLEOTIDE SEQUENCE</scope>
    <source>
        <strain evidence="1">Duluth1</strain>
        <tissue evidence="1">Whole animal</tissue>
    </source>
</reference>
<dbReference type="AlphaFoldDB" id="A0A9D4HL94"/>